<organism evidence="3 4">
    <name type="scientific">Sorangium cellulosum</name>
    <name type="common">Polyangium cellulosum</name>
    <dbReference type="NCBI Taxonomy" id="56"/>
    <lineage>
        <taxon>Bacteria</taxon>
        <taxon>Pseudomonadati</taxon>
        <taxon>Myxococcota</taxon>
        <taxon>Polyangia</taxon>
        <taxon>Polyangiales</taxon>
        <taxon>Polyangiaceae</taxon>
        <taxon>Sorangium</taxon>
    </lineage>
</organism>
<feature type="compositionally biased region" description="Low complexity" evidence="1">
    <location>
        <begin position="272"/>
        <end position="291"/>
    </location>
</feature>
<dbReference type="EMBL" id="CP012670">
    <property type="protein sequence ID" value="AUX26985.1"/>
    <property type="molecule type" value="Genomic_DNA"/>
</dbReference>
<feature type="compositionally biased region" description="Low complexity" evidence="1">
    <location>
        <begin position="238"/>
        <end position="247"/>
    </location>
</feature>
<dbReference type="AlphaFoldDB" id="A0A4P2QBE8"/>
<feature type="transmembrane region" description="Helical" evidence="2">
    <location>
        <begin position="57"/>
        <end position="77"/>
    </location>
</feature>
<evidence type="ECO:0008006" key="5">
    <source>
        <dbReference type="Google" id="ProtNLM"/>
    </source>
</evidence>
<feature type="compositionally biased region" description="Basic and acidic residues" evidence="1">
    <location>
        <begin position="210"/>
        <end position="237"/>
    </location>
</feature>
<feature type="compositionally biased region" description="Basic and acidic residues" evidence="1">
    <location>
        <begin position="182"/>
        <end position="203"/>
    </location>
</feature>
<keyword evidence="2" id="KW-0812">Transmembrane</keyword>
<accession>A0A4P2QBE8</accession>
<reference evidence="3 4" key="1">
    <citation type="submission" date="2015-09" db="EMBL/GenBank/DDBJ databases">
        <title>Sorangium comparison.</title>
        <authorList>
            <person name="Zaburannyi N."/>
            <person name="Bunk B."/>
            <person name="Overmann J."/>
            <person name="Mueller R."/>
        </authorList>
    </citation>
    <scope>NUCLEOTIDE SEQUENCE [LARGE SCALE GENOMIC DNA]</scope>
    <source>
        <strain evidence="3 4">So ceGT47</strain>
    </source>
</reference>
<feature type="region of interest" description="Disordered" evidence="1">
    <location>
        <begin position="271"/>
        <end position="301"/>
    </location>
</feature>
<keyword evidence="2" id="KW-0472">Membrane</keyword>
<sequence>MSAAKPVNSAATADETARRASDSALERQIVHYARFGAPFAALVGAGVAGLVSGPPAAILVLAGGALVAVIAIFWASLRVLLGETPLSGADAYAIGAPRVEEEQKQAVLRALKDLEFERSVGKISDEDYAELVARYRAEAKRLLRLLDADAQPRREQVAALVARRLRRAGLQADDGADGADEATARDEDGAEDAAERAATEARPAKRKRARVEPAEQGEDRAPEEADGERDERDERDAAAATEAGEAAQVPGCAVCGTVNDEDAVFCKKCGTRRAPSAAQAEHAAAEEAAGADTDDDRRRAS</sequence>
<feature type="transmembrane region" description="Helical" evidence="2">
    <location>
        <begin position="32"/>
        <end position="51"/>
    </location>
</feature>
<evidence type="ECO:0000313" key="3">
    <source>
        <dbReference type="EMBL" id="AUX26985.1"/>
    </source>
</evidence>
<protein>
    <recommendedName>
        <fullName evidence="5">Zinc-ribbon domain-containing protein</fullName>
    </recommendedName>
</protein>
<feature type="region of interest" description="Disordered" evidence="1">
    <location>
        <begin position="171"/>
        <end position="252"/>
    </location>
</feature>
<proteinExistence type="predicted"/>
<dbReference type="Proteomes" id="UP000295781">
    <property type="component" value="Chromosome"/>
</dbReference>
<keyword evidence="2" id="KW-1133">Transmembrane helix</keyword>
<evidence type="ECO:0000256" key="1">
    <source>
        <dbReference type="SAM" id="MobiDB-lite"/>
    </source>
</evidence>
<evidence type="ECO:0000256" key="2">
    <source>
        <dbReference type="SAM" id="Phobius"/>
    </source>
</evidence>
<gene>
    <name evidence="3" type="ORF">SOCEGT47_075570</name>
</gene>
<name>A0A4P2QBE8_SORCE</name>
<evidence type="ECO:0000313" key="4">
    <source>
        <dbReference type="Proteomes" id="UP000295781"/>
    </source>
</evidence>